<evidence type="ECO:0000313" key="2">
    <source>
        <dbReference type="Proteomes" id="UP000463883"/>
    </source>
</evidence>
<protein>
    <submittedName>
        <fullName evidence="1">Uncharacterized protein</fullName>
    </submittedName>
</protein>
<evidence type="ECO:0000313" key="1">
    <source>
        <dbReference type="EMBL" id="QHI72568.1"/>
    </source>
</evidence>
<dbReference type="RefSeq" id="WP_162362336.1">
    <property type="nucleotide sequence ID" value="NZ_CP047591.1"/>
</dbReference>
<dbReference type="Proteomes" id="UP000463883">
    <property type="component" value="Chromosome"/>
</dbReference>
<dbReference type="KEGG" id="amic:Ami3637_09300"/>
<reference evidence="1 2" key="1">
    <citation type="submission" date="2020-01" db="EMBL/GenBank/DDBJ databases">
        <title>Genomic analysis of Aminipila sp. CBA3637.</title>
        <authorList>
            <person name="Kim Y.B."/>
            <person name="Roh S.W."/>
        </authorList>
    </citation>
    <scope>NUCLEOTIDE SEQUENCE [LARGE SCALE GENOMIC DNA]</scope>
    <source>
        <strain evidence="1 2">CBA3637</strain>
    </source>
</reference>
<keyword evidence="2" id="KW-1185">Reference proteome</keyword>
<sequence length="166" mass="20319">MKKRTYKLTTKIMEKEKHISLFNICFKNSDYFSLTINYDDKDDIKICKLRECIKEMQQWLLYDFKTHHWHCFYVTLEKPLNIFVFKSNKNTQQIILKYFPDIFLDSLHSGDICFFYRNEIILGTVSHEHICNLYPTTQKMLEEFLEWGNWQEIEFLFEESVKLQLE</sequence>
<gene>
    <name evidence="1" type="ORF">Ami3637_09300</name>
</gene>
<organism evidence="1 2">
    <name type="scientific">Aminipila terrae</name>
    <dbReference type="NCBI Taxonomy" id="2697030"/>
    <lineage>
        <taxon>Bacteria</taxon>
        <taxon>Bacillati</taxon>
        <taxon>Bacillota</taxon>
        <taxon>Clostridia</taxon>
        <taxon>Peptostreptococcales</taxon>
        <taxon>Anaerovoracaceae</taxon>
        <taxon>Aminipila</taxon>
    </lineage>
</organism>
<dbReference type="EMBL" id="CP047591">
    <property type="protein sequence ID" value="QHI72568.1"/>
    <property type="molecule type" value="Genomic_DNA"/>
</dbReference>
<proteinExistence type="predicted"/>
<accession>A0A6P1MKK6</accession>
<dbReference type="AlphaFoldDB" id="A0A6P1MKK6"/>
<name>A0A6P1MKK6_9FIRM</name>